<comment type="caution">
    <text evidence="1">The sequence shown here is derived from an EMBL/GenBank/DDBJ whole genome shotgun (WGS) entry which is preliminary data.</text>
</comment>
<dbReference type="Proteomes" id="UP001227317">
    <property type="component" value="Unassembled WGS sequence"/>
</dbReference>
<reference evidence="1 2" key="1">
    <citation type="submission" date="2023-06" db="EMBL/GenBank/DDBJ databases">
        <title>Azospirillum isscasensis sp.nov, a bacterium isolated from rhizosphere soil of rice.</title>
        <authorList>
            <person name="Wang H."/>
        </authorList>
    </citation>
    <scope>NUCLEOTIDE SEQUENCE [LARGE SCALE GENOMIC DNA]</scope>
    <source>
        <strain evidence="1 2">C340-1</strain>
    </source>
</reference>
<dbReference type="RefSeq" id="WP_306706295.1">
    <property type="nucleotide sequence ID" value="NZ_JAUJFI010000046.1"/>
</dbReference>
<accession>A0ABU0WGT6</accession>
<proteinExistence type="predicted"/>
<gene>
    <name evidence="1" type="ORF">QSG27_11815</name>
</gene>
<dbReference type="EMBL" id="JAUJFI010000046">
    <property type="protein sequence ID" value="MDQ2103375.1"/>
    <property type="molecule type" value="Genomic_DNA"/>
</dbReference>
<evidence type="ECO:0000313" key="1">
    <source>
        <dbReference type="EMBL" id="MDQ2103375.1"/>
    </source>
</evidence>
<protein>
    <submittedName>
        <fullName evidence="1">Uncharacterized protein</fullName>
    </submittedName>
</protein>
<evidence type="ECO:0000313" key="2">
    <source>
        <dbReference type="Proteomes" id="UP001227317"/>
    </source>
</evidence>
<name>A0ABU0WGT6_9PROT</name>
<keyword evidence="2" id="KW-1185">Reference proteome</keyword>
<organism evidence="1 2">
    <name type="scientific">Azospirillum isscasi</name>
    <dbReference type="NCBI Taxonomy" id="3053926"/>
    <lineage>
        <taxon>Bacteria</taxon>
        <taxon>Pseudomonadati</taxon>
        <taxon>Pseudomonadota</taxon>
        <taxon>Alphaproteobacteria</taxon>
        <taxon>Rhodospirillales</taxon>
        <taxon>Azospirillaceae</taxon>
        <taxon>Azospirillum</taxon>
    </lineage>
</organism>
<sequence>MREHVGLMAEASIDLLDMARDVRDLNPEIARFSGNIGNQMRAAAEHTVHFPAIRFTRMRKALKSDAIITESLQLRNGRRDN</sequence>